<accession>A0A6P1P1D6</accession>
<sequence length="434" mass="47212">MSPDKEELHLNTNNLEQDQALVLKPEVSLAPPEMLDGCKDSKPSEIRSSVSDPCPGVVLTYSVDANPDFTSYEWEMPRSNTGNMSSDWMIISGQGTNSIKVRAGEKAGTIKLAVEHKRCGKGVQTIPVTPKNGCSGTCSAPSGTLTGPEVVCYIYEVVEAPYVFKVENPEEGLTYDIMLPEGFIELSRGEDSVSAVSFFIPEEVDSIQTITLVTSNGCNSSISTLNVTLRDQNCEPGESSGPGGDPLPVELALFEGISRGNRVELKWTTATEINNDRFEVERSMDGKEFSVIGTVHGAGTSNTLQTYSFSDMEASEGTVYYRLNQIDFDGSHEYSKVIAVQHARAGNQGMSVKLYPNPIADGILTLKMERLPINNAPVQVQLRDMSGKVMYATTLASNTQEASLSLKDLGLRKGLYLVSLTAENESQMHRIIIQ</sequence>
<evidence type="ECO:0000313" key="3">
    <source>
        <dbReference type="EMBL" id="QHL87062.1"/>
    </source>
</evidence>
<dbReference type="KEGG" id="nib:GU926_06265"/>
<dbReference type="NCBIfam" id="TIGR04183">
    <property type="entry name" value="Por_Secre_tail"/>
    <property type="match status" value="1"/>
</dbReference>
<dbReference type="InterPro" id="IPR026444">
    <property type="entry name" value="Secre_tail"/>
</dbReference>
<dbReference type="InterPro" id="IPR013783">
    <property type="entry name" value="Ig-like_fold"/>
</dbReference>
<dbReference type="Pfam" id="PF18962">
    <property type="entry name" value="Por_Secre_tail"/>
    <property type="match status" value="1"/>
</dbReference>
<dbReference type="Proteomes" id="UP000464214">
    <property type="component" value="Chromosome"/>
</dbReference>
<dbReference type="Gene3D" id="2.60.40.10">
    <property type="entry name" value="Immunoglobulins"/>
    <property type="match status" value="1"/>
</dbReference>
<feature type="domain" description="PKD-like" evidence="2">
    <location>
        <begin position="43"/>
        <end position="125"/>
    </location>
</feature>
<reference evidence="3 4" key="1">
    <citation type="submission" date="2020-01" db="EMBL/GenBank/DDBJ databases">
        <authorList>
            <person name="Kim M."/>
        </authorList>
    </citation>
    <scope>NUCLEOTIDE SEQUENCE [LARGE SCALE GENOMIC DNA]</scope>
    <source>
        <strain evidence="3 4">BT10</strain>
    </source>
</reference>
<feature type="domain" description="Secretion system C-terminal sorting" evidence="1">
    <location>
        <begin position="354"/>
        <end position="433"/>
    </location>
</feature>
<keyword evidence="4" id="KW-1185">Reference proteome</keyword>
<name>A0A6P1P1D6_9BACT</name>
<dbReference type="AlphaFoldDB" id="A0A6P1P1D6"/>
<gene>
    <name evidence="3" type="ORF">GU926_06265</name>
</gene>
<dbReference type="Pfam" id="PF19408">
    <property type="entry name" value="PKD_6"/>
    <property type="match status" value="1"/>
</dbReference>
<evidence type="ECO:0000259" key="2">
    <source>
        <dbReference type="Pfam" id="PF19408"/>
    </source>
</evidence>
<dbReference type="InterPro" id="IPR045829">
    <property type="entry name" value="PKD_6"/>
</dbReference>
<evidence type="ECO:0000259" key="1">
    <source>
        <dbReference type="Pfam" id="PF18962"/>
    </source>
</evidence>
<organism evidence="3 4">
    <name type="scientific">Nibribacter ruber</name>
    <dbReference type="NCBI Taxonomy" id="2698458"/>
    <lineage>
        <taxon>Bacteria</taxon>
        <taxon>Pseudomonadati</taxon>
        <taxon>Bacteroidota</taxon>
        <taxon>Cytophagia</taxon>
        <taxon>Cytophagales</taxon>
        <taxon>Hymenobacteraceae</taxon>
        <taxon>Nibribacter</taxon>
    </lineage>
</organism>
<protein>
    <submittedName>
        <fullName evidence="3">T9SS type A sorting domain-containing protein</fullName>
    </submittedName>
</protein>
<proteinExistence type="predicted"/>
<evidence type="ECO:0000313" key="4">
    <source>
        <dbReference type="Proteomes" id="UP000464214"/>
    </source>
</evidence>
<dbReference type="RefSeq" id="WP_160690077.1">
    <property type="nucleotide sequence ID" value="NZ_CP047897.1"/>
</dbReference>
<dbReference type="EMBL" id="CP047897">
    <property type="protein sequence ID" value="QHL87062.1"/>
    <property type="molecule type" value="Genomic_DNA"/>
</dbReference>